<comment type="caution">
    <text evidence="2">The sequence shown here is derived from an EMBL/GenBank/DDBJ whole genome shotgun (WGS) entry which is preliminary data.</text>
</comment>
<name>A0A4Z2E5B2_9TELE</name>
<organism evidence="2 3">
    <name type="scientific">Liparis tanakae</name>
    <name type="common">Tanaka's snailfish</name>
    <dbReference type="NCBI Taxonomy" id="230148"/>
    <lineage>
        <taxon>Eukaryota</taxon>
        <taxon>Metazoa</taxon>
        <taxon>Chordata</taxon>
        <taxon>Craniata</taxon>
        <taxon>Vertebrata</taxon>
        <taxon>Euteleostomi</taxon>
        <taxon>Actinopterygii</taxon>
        <taxon>Neopterygii</taxon>
        <taxon>Teleostei</taxon>
        <taxon>Neoteleostei</taxon>
        <taxon>Acanthomorphata</taxon>
        <taxon>Eupercaria</taxon>
        <taxon>Perciformes</taxon>
        <taxon>Cottioidei</taxon>
        <taxon>Cottales</taxon>
        <taxon>Liparidae</taxon>
        <taxon>Liparis</taxon>
    </lineage>
</organism>
<dbReference type="EMBL" id="SRLO01017182">
    <property type="protein sequence ID" value="TNN23843.1"/>
    <property type="molecule type" value="Genomic_DNA"/>
</dbReference>
<dbReference type="AlphaFoldDB" id="A0A4Z2E5B2"/>
<reference evidence="2 3" key="1">
    <citation type="submission" date="2019-03" db="EMBL/GenBank/DDBJ databases">
        <title>First draft genome of Liparis tanakae, snailfish: a comprehensive survey of snailfish specific genes.</title>
        <authorList>
            <person name="Kim W."/>
            <person name="Song I."/>
            <person name="Jeong J.-H."/>
            <person name="Kim D."/>
            <person name="Kim S."/>
            <person name="Ryu S."/>
            <person name="Song J.Y."/>
            <person name="Lee S.K."/>
        </authorList>
    </citation>
    <scope>NUCLEOTIDE SEQUENCE [LARGE SCALE GENOMIC DNA]</scope>
    <source>
        <tissue evidence="2">Muscle</tissue>
    </source>
</reference>
<evidence type="ECO:0000313" key="3">
    <source>
        <dbReference type="Proteomes" id="UP000314294"/>
    </source>
</evidence>
<protein>
    <submittedName>
        <fullName evidence="2">Uncharacterized protein</fullName>
    </submittedName>
</protein>
<evidence type="ECO:0000256" key="1">
    <source>
        <dbReference type="SAM" id="MobiDB-lite"/>
    </source>
</evidence>
<evidence type="ECO:0000313" key="2">
    <source>
        <dbReference type="EMBL" id="TNN23843.1"/>
    </source>
</evidence>
<gene>
    <name evidence="2" type="ORF">EYF80_066035</name>
</gene>
<keyword evidence="3" id="KW-1185">Reference proteome</keyword>
<sequence length="111" mass="12165">MSPYSNKQNNNKQKKYKPICLNVDANQRAHTSHYPSLSLTPLHLSVCRSSRAVLQPHVVPQPGPRPLLHSSDRLGQRPLHSAMGPEEAVHPGSLRGDTDRSGSVSERIADG</sequence>
<proteinExistence type="predicted"/>
<accession>A0A4Z2E5B2</accession>
<feature type="region of interest" description="Disordered" evidence="1">
    <location>
        <begin position="57"/>
        <end position="111"/>
    </location>
</feature>
<dbReference type="Proteomes" id="UP000314294">
    <property type="component" value="Unassembled WGS sequence"/>
</dbReference>